<comment type="caution">
    <text evidence="3">The sequence shown here is derived from an EMBL/GenBank/DDBJ whole genome shotgun (WGS) entry which is preliminary data.</text>
</comment>
<dbReference type="AlphaFoldDB" id="A0A2A2EQA3"/>
<dbReference type="EMBL" id="NSKB01000010">
    <property type="protein sequence ID" value="PAU74579.1"/>
    <property type="molecule type" value="Genomic_DNA"/>
</dbReference>
<dbReference type="PANTHER" id="PTHR13847">
    <property type="entry name" value="SARCOSINE DEHYDROGENASE-RELATED"/>
    <property type="match status" value="1"/>
</dbReference>
<evidence type="ECO:0000313" key="3">
    <source>
        <dbReference type="EMBL" id="PAU74579.1"/>
    </source>
</evidence>
<keyword evidence="1" id="KW-0560">Oxidoreductase</keyword>
<dbReference type="SUPFAM" id="SSF51905">
    <property type="entry name" value="FAD/NAD(P)-binding domain"/>
    <property type="match status" value="1"/>
</dbReference>
<dbReference type="InterPro" id="IPR036188">
    <property type="entry name" value="FAD/NAD-bd_sf"/>
</dbReference>
<dbReference type="Proteomes" id="UP000217771">
    <property type="component" value="Unassembled WGS sequence"/>
</dbReference>
<dbReference type="RefSeq" id="WP_095623084.1">
    <property type="nucleotide sequence ID" value="NZ_NSKB01000010.1"/>
</dbReference>
<organism evidence="3 4">
    <name type="scientific">Halomonas salipaludis</name>
    <dbReference type="NCBI Taxonomy" id="2032625"/>
    <lineage>
        <taxon>Bacteria</taxon>
        <taxon>Pseudomonadati</taxon>
        <taxon>Pseudomonadota</taxon>
        <taxon>Gammaproteobacteria</taxon>
        <taxon>Oceanospirillales</taxon>
        <taxon>Halomonadaceae</taxon>
        <taxon>Halomonas</taxon>
    </lineage>
</organism>
<dbReference type="PANTHER" id="PTHR13847:SF281">
    <property type="entry name" value="FAD DEPENDENT OXIDOREDUCTASE DOMAIN-CONTAINING PROTEIN"/>
    <property type="match status" value="1"/>
</dbReference>
<feature type="domain" description="FAD dependent oxidoreductase" evidence="2">
    <location>
        <begin position="31"/>
        <end position="383"/>
    </location>
</feature>
<dbReference type="Pfam" id="PF01266">
    <property type="entry name" value="DAO"/>
    <property type="match status" value="1"/>
</dbReference>
<keyword evidence="4" id="KW-1185">Reference proteome</keyword>
<accession>A0A2A2EQA3</accession>
<dbReference type="Gene3D" id="3.30.9.10">
    <property type="entry name" value="D-Amino Acid Oxidase, subunit A, domain 2"/>
    <property type="match status" value="1"/>
</dbReference>
<gene>
    <name evidence="3" type="ORF">CK498_22425</name>
</gene>
<dbReference type="Gene3D" id="3.50.50.60">
    <property type="entry name" value="FAD/NAD(P)-binding domain"/>
    <property type="match status" value="1"/>
</dbReference>
<sequence>MTDTPMSPSLWADTAPPAAPRPALVGHHRTDVLVVGGGFTGLSAALALAERGIDTLLVDASSIGWGASGRNGGQVIPGLKYDPDELIARYGRERGERMIDVSARNADVVFDLIRRHDIRCEAMRHGWIQPAATHTALNVIQSRARQWSERGVEVEWLDRDECARRLGSEAYLGGWCDPRAGGLNPLAYARGLAGAAEAADARLFERSAVEALQREAGKWQVTLTNGGNVEADQVLLCTNGYTGGLYKGLEKSLIAANSYQIATRPLSEAEGATILPGGVVVSDARKLLLYFRRDRSGRFLMGGRGPFHEPQGAQDFRHLERAIHKLYPALQDVGIEYRWAGRVALTRDALPHVHQPAPGLTVALGYNGRGVGMGTHLGKLIGETLGSDSLKDSLPFPITPIRPIPLHGLQRFYVGSMVNYYRLKDWLER</sequence>
<evidence type="ECO:0000313" key="4">
    <source>
        <dbReference type="Proteomes" id="UP000217771"/>
    </source>
</evidence>
<dbReference type="OrthoDB" id="311718at2"/>
<name>A0A2A2EQA3_9GAMM</name>
<dbReference type="GO" id="GO:0016491">
    <property type="term" value="F:oxidoreductase activity"/>
    <property type="evidence" value="ECO:0007669"/>
    <property type="project" value="UniProtKB-KW"/>
</dbReference>
<reference evidence="3 4" key="1">
    <citation type="submission" date="2017-08" db="EMBL/GenBank/DDBJ databases">
        <title>Halomonas alkalisoli sp. nov., isolated from saline alkaline soil.</title>
        <authorList>
            <person name="Wang D."/>
            <person name="Zhang G."/>
        </authorList>
    </citation>
    <scope>NUCLEOTIDE SEQUENCE [LARGE SCALE GENOMIC DNA]</scope>
    <source>
        <strain evidence="3 4">WRN001</strain>
    </source>
</reference>
<protein>
    <submittedName>
        <fullName evidence="3">FAD-dependent oxidoreductase</fullName>
    </submittedName>
</protein>
<evidence type="ECO:0000256" key="1">
    <source>
        <dbReference type="ARBA" id="ARBA00023002"/>
    </source>
</evidence>
<proteinExistence type="predicted"/>
<dbReference type="InterPro" id="IPR006076">
    <property type="entry name" value="FAD-dep_OxRdtase"/>
</dbReference>
<evidence type="ECO:0000259" key="2">
    <source>
        <dbReference type="Pfam" id="PF01266"/>
    </source>
</evidence>
<dbReference type="GO" id="GO:0005737">
    <property type="term" value="C:cytoplasm"/>
    <property type="evidence" value="ECO:0007669"/>
    <property type="project" value="TreeGrafter"/>
</dbReference>